<dbReference type="InterPro" id="IPR025932">
    <property type="entry name" value="Trypano_VSG_B_N_dom"/>
</dbReference>
<dbReference type="AlphaFoldDB" id="A0A1J0R9L0"/>
<evidence type="ECO:0000259" key="10">
    <source>
        <dbReference type="Pfam" id="PF10659"/>
    </source>
</evidence>
<keyword evidence="8" id="KW-0449">Lipoprotein</keyword>
<evidence type="ECO:0000256" key="3">
    <source>
        <dbReference type="ARBA" id="ARBA00022475"/>
    </source>
</evidence>
<sequence length="522" mass="54323">MSKPQVKRRTSQPAQKEIAAAATIIMLVATAPAAANLQVGANKAEHAALCEFVLMAQQPPDLPNLADADTAPYDYVQLLNFTLSPPEWQNKFYVDAGKTKTHESAAEAKVVDQGGDKFWPEWKSAADKLKAGADHTQLKTTQATKLTGLARALAAEQINNLATKLRSVKEAVEKEAGSGETKLTTADVTTALQKAAFGAETAVGGITKAAVFGGTAANPRENECKAAGDGLKTALANMACLCWTAATPITSGGCTQGLSTQPAWSNSANAPDTAALIKLAKSCGPPGAAKVTGARITNAVNALRAHIRGGDAGNLYLGGFLATNCNGNSANGACIEFTGVAGTDVDPLTKLPWVQPLVALAERMQQANAAAAAKARAKKSLDNAEAEATQALLLAKKKAEAITAAIPKAQQQSPSATQTICDTHNKSKTACLGAKCTWKGQKEDDGPCIVDETKVTEQTTQAGTGEKKDGEEKKEEKCAGKGEKDCKDGCKWEGTECKDSSFLLNKHFALSVVSAALVALLF</sequence>
<evidence type="ECO:0000256" key="8">
    <source>
        <dbReference type="ARBA" id="ARBA00023288"/>
    </source>
</evidence>
<keyword evidence="4" id="KW-0336">GPI-anchor</keyword>
<evidence type="ECO:0000256" key="5">
    <source>
        <dbReference type="ARBA" id="ARBA00022729"/>
    </source>
</evidence>
<keyword evidence="7" id="KW-0325">Glycoprotein</keyword>
<comment type="subcellular location">
    <subcellularLocation>
        <location evidence="2">Cell membrane</location>
        <topology evidence="2">Lipid-anchor</topology>
        <topology evidence="2">GPI-anchor</topology>
    </subcellularLocation>
</comment>
<accession>A0A1J0R9L0</accession>
<evidence type="ECO:0000256" key="2">
    <source>
        <dbReference type="ARBA" id="ARBA00004609"/>
    </source>
</evidence>
<dbReference type="Pfam" id="PF10659">
    <property type="entry name" value="Trypan_glycop_C"/>
    <property type="match status" value="1"/>
</dbReference>
<dbReference type="VEuPathDB" id="TriTrypDB:Tb1125.Tb11.v5.0974"/>
<keyword evidence="9" id="KW-0175">Coiled coil</keyword>
<dbReference type="VEuPathDB" id="TriTrypDB:Tb427_000179900"/>
<name>A0A1J0R9L0_9TRYP</name>
<feature type="domain" description="Trypanosome variant surface glycoprotein C-terminal" evidence="10">
    <location>
        <begin position="421"/>
        <end position="521"/>
    </location>
</feature>
<dbReference type="Pfam" id="PF13206">
    <property type="entry name" value="VSG_B"/>
    <property type="match status" value="1"/>
</dbReference>
<evidence type="ECO:0000256" key="7">
    <source>
        <dbReference type="ARBA" id="ARBA00023180"/>
    </source>
</evidence>
<organism evidence="12">
    <name type="scientific">Trypanosoma brucei</name>
    <dbReference type="NCBI Taxonomy" id="5691"/>
    <lineage>
        <taxon>Eukaryota</taxon>
        <taxon>Discoba</taxon>
        <taxon>Euglenozoa</taxon>
        <taxon>Kinetoplastea</taxon>
        <taxon>Metakinetoplastina</taxon>
        <taxon>Trypanosomatida</taxon>
        <taxon>Trypanosomatidae</taxon>
        <taxon>Trypanosoma</taxon>
    </lineage>
</organism>
<feature type="domain" description="Trypanosome variant surface glycoprotein B-type N-terminal" evidence="11">
    <location>
        <begin position="25"/>
        <end position="382"/>
    </location>
</feature>
<evidence type="ECO:0000256" key="6">
    <source>
        <dbReference type="ARBA" id="ARBA00023136"/>
    </source>
</evidence>
<protein>
    <submittedName>
        <fullName evidence="12">Variant surface glycoprotein 1125.3107</fullName>
    </submittedName>
</protein>
<feature type="coiled-coil region" evidence="9">
    <location>
        <begin position="367"/>
        <end position="394"/>
    </location>
</feature>
<keyword evidence="5" id="KW-0732">Signal</keyword>
<keyword evidence="3" id="KW-1003">Cell membrane</keyword>
<proteinExistence type="predicted"/>
<dbReference type="InterPro" id="IPR019609">
    <property type="entry name" value="Variant_surf_glycoprt_trypan_C"/>
</dbReference>
<dbReference type="Gene3D" id="3.30.1680.40">
    <property type="match status" value="1"/>
</dbReference>
<dbReference type="VEuPathDB" id="TriTrypDB:Tb10.v4.0142"/>
<evidence type="ECO:0000313" key="12">
    <source>
        <dbReference type="EMBL" id="APD74476.1"/>
    </source>
</evidence>
<dbReference type="EMBL" id="KX700520">
    <property type="protein sequence ID" value="APD74476.1"/>
    <property type="molecule type" value="Genomic_DNA"/>
</dbReference>
<comment type="function">
    <text evidence="1">VSG forms a coat on the surface of the parasite. The trypanosome evades the immune response of the host by expressing a series of antigenically distinct VSGs from an estimated 1000 VSG genes.</text>
</comment>
<reference evidence="12" key="1">
    <citation type="submission" date="2016-08" db="EMBL/GenBank/DDBJ databases">
        <title>VSG repertoire of Trypanosoma brucei EATRO 1125.</title>
        <authorList>
            <person name="Cross G.A."/>
        </authorList>
    </citation>
    <scope>NUCLEOTIDE SEQUENCE</scope>
    <source>
        <strain evidence="12">EATRO 1125</strain>
    </source>
</reference>
<evidence type="ECO:0000256" key="1">
    <source>
        <dbReference type="ARBA" id="ARBA00002523"/>
    </source>
</evidence>
<evidence type="ECO:0000256" key="9">
    <source>
        <dbReference type="SAM" id="Coils"/>
    </source>
</evidence>
<dbReference type="GO" id="GO:0005886">
    <property type="term" value="C:plasma membrane"/>
    <property type="evidence" value="ECO:0007669"/>
    <property type="project" value="UniProtKB-SubCell"/>
</dbReference>
<dbReference type="GO" id="GO:0098552">
    <property type="term" value="C:side of membrane"/>
    <property type="evidence" value="ECO:0007669"/>
    <property type="project" value="UniProtKB-KW"/>
</dbReference>
<keyword evidence="6" id="KW-0472">Membrane</keyword>
<evidence type="ECO:0000256" key="4">
    <source>
        <dbReference type="ARBA" id="ARBA00022622"/>
    </source>
</evidence>
<evidence type="ECO:0000259" key="11">
    <source>
        <dbReference type="Pfam" id="PF13206"/>
    </source>
</evidence>